<dbReference type="GO" id="GO:0009847">
    <property type="term" value="P:spore germination"/>
    <property type="evidence" value="ECO:0007669"/>
    <property type="project" value="InterPro"/>
</dbReference>
<keyword evidence="2 3" id="KW-0472">Membrane</keyword>
<dbReference type="GO" id="GO:0016020">
    <property type="term" value="C:membrane"/>
    <property type="evidence" value="ECO:0007669"/>
    <property type="project" value="InterPro"/>
</dbReference>
<dbReference type="Proteomes" id="UP000196365">
    <property type="component" value="Unassembled WGS sequence"/>
</dbReference>
<gene>
    <name evidence="4" type="ORF">SAMN02745973_00048</name>
</gene>
<keyword evidence="5" id="KW-1185">Reference proteome</keyword>
<dbReference type="PANTHER" id="PTHR22550:SF5">
    <property type="entry name" value="LEUCINE ZIPPER PROTEIN 4"/>
    <property type="match status" value="1"/>
</dbReference>
<dbReference type="PIRSF" id="PIRSF005690">
    <property type="entry name" value="GerBA"/>
    <property type="match status" value="1"/>
</dbReference>
<feature type="transmembrane region" description="Helical" evidence="3">
    <location>
        <begin position="415"/>
        <end position="435"/>
    </location>
</feature>
<evidence type="ECO:0000313" key="4">
    <source>
        <dbReference type="EMBL" id="SJZ33071.1"/>
    </source>
</evidence>
<dbReference type="PANTHER" id="PTHR22550">
    <property type="entry name" value="SPORE GERMINATION PROTEIN"/>
    <property type="match status" value="1"/>
</dbReference>
<dbReference type="RefSeq" id="WP_087677510.1">
    <property type="nucleotide sequence ID" value="NZ_FUWV01000001.1"/>
</dbReference>
<dbReference type="EMBL" id="FUWV01000001">
    <property type="protein sequence ID" value="SJZ33071.1"/>
    <property type="molecule type" value="Genomic_DNA"/>
</dbReference>
<dbReference type="InterPro" id="IPR050768">
    <property type="entry name" value="UPF0353/GerABKA_families"/>
</dbReference>
<feature type="transmembrane region" description="Helical" evidence="3">
    <location>
        <begin position="321"/>
        <end position="340"/>
    </location>
</feature>
<accession>A0A1T4JSF2</accession>
<evidence type="ECO:0000256" key="2">
    <source>
        <dbReference type="ARBA" id="ARBA00023136"/>
    </source>
</evidence>
<reference evidence="4 5" key="1">
    <citation type="submission" date="2017-02" db="EMBL/GenBank/DDBJ databases">
        <authorList>
            <person name="Peterson S.W."/>
        </authorList>
    </citation>
    <scope>NUCLEOTIDE SEQUENCE [LARGE SCALE GENOMIC DNA]</scope>
    <source>
        <strain evidence="4 5">DSM 15102</strain>
    </source>
</reference>
<dbReference type="InterPro" id="IPR004995">
    <property type="entry name" value="Spore_Ger"/>
</dbReference>
<evidence type="ECO:0000256" key="3">
    <source>
        <dbReference type="SAM" id="Phobius"/>
    </source>
</evidence>
<evidence type="ECO:0000256" key="1">
    <source>
        <dbReference type="ARBA" id="ARBA00005278"/>
    </source>
</evidence>
<dbReference type="OrthoDB" id="9772630at2"/>
<proteinExistence type="inferred from homology"/>
<organism evidence="4 5">
    <name type="scientific">Garciella nitratireducens DSM 15102</name>
    <dbReference type="NCBI Taxonomy" id="1121911"/>
    <lineage>
        <taxon>Bacteria</taxon>
        <taxon>Bacillati</taxon>
        <taxon>Bacillota</taxon>
        <taxon>Clostridia</taxon>
        <taxon>Eubacteriales</taxon>
        <taxon>Eubacteriaceae</taxon>
        <taxon>Garciella</taxon>
    </lineage>
</organism>
<comment type="similarity">
    <text evidence="1">Belongs to the GerABKA family.</text>
</comment>
<sequence length="534" mass="60437">MRKILKSFQKRTKSNVLKMRTDQIDKSIILKKSLKENIEIIKKTLGNSSDLEIKKFYAGKKKELKLAVIFTDGLVKKELIYDVILNTLMIELKKIDFNSKDFSNRNLIDTLQSSFIPSLEDMQIIKDFKNLYLKILSGDTVLLIDGYASALVTDTKGWEDRGVTESSAESVVRGPKDSFTETLRTNTSLLRRRIKSTDLWIEEMTIGEKTNTSIAIAYMKGIASENVIKEVYTRLNRIDIDAVLESGYIEELIQDDCFTIFPTIYHTERPDSVAANLLEGRIAIFVDGTPFVLIVPALFVQFFQSPEDYYQRADIGSLIRILRYVAFFLSMLTPSLYIALTTFHQQMLPPPFLISIIAQREAIPFPAFMEAIFMEFTFEILREAGVRMPRAIGPTISIVGALVLGEAAVDAGIVSPVMVIVVSITAISSFVFPAYNMAIAIRIIRFVFMILAATFGFFGIALGLLAMTLHLCSLRSFGVSYMSPIMPINFSEQKDTLVRFPLWSFLKRPQSIVKRNRIRQQSPSNARPKKPNNK</sequence>
<protein>
    <submittedName>
        <fullName evidence="4">Spore germination protein KA</fullName>
    </submittedName>
</protein>
<feature type="transmembrane region" description="Helical" evidence="3">
    <location>
        <begin position="447"/>
        <end position="471"/>
    </location>
</feature>
<keyword evidence="3" id="KW-1133">Transmembrane helix</keyword>
<name>A0A1T4JSF2_9FIRM</name>
<dbReference type="AlphaFoldDB" id="A0A1T4JSF2"/>
<evidence type="ECO:0000313" key="5">
    <source>
        <dbReference type="Proteomes" id="UP000196365"/>
    </source>
</evidence>
<feature type="transmembrane region" description="Helical" evidence="3">
    <location>
        <begin position="282"/>
        <end position="301"/>
    </location>
</feature>
<keyword evidence="3" id="KW-0812">Transmembrane</keyword>
<dbReference type="Pfam" id="PF03323">
    <property type="entry name" value="GerA"/>
    <property type="match status" value="1"/>
</dbReference>